<name>A0AAD7K2J1_9AGAR</name>
<gene>
    <name evidence="1" type="ORF">DFH07DRAFT_798125</name>
</gene>
<sequence>MSELFTALISVINDHGCGEEGWMSARWEVYDTFSSCIEGLNYRNNRWYDTASDWLRGRMELPGEHAVTTRQDNRSDFGRWYNSILPEN</sequence>
<dbReference type="Proteomes" id="UP001215280">
    <property type="component" value="Unassembled WGS sequence"/>
</dbReference>
<protein>
    <submittedName>
        <fullName evidence="1">Uncharacterized protein</fullName>
    </submittedName>
</protein>
<comment type="caution">
    <text evidence="1">The sequence shown here is derived from an EMBL/GenBank/DDBJ whole genome shotgun (WGS) entry which is preliminary data.</text>
</comment>
<reference evidence="1" key="1">
    <citation type="submission" date="2023-03" db="EMBL/GenBank/DDBJ databases">
        <title>Massive genome expansion in bonnet fungi (Mycena s.s.) driven by repeated elements and novel gene families across ecological guilds.</title>
        <authorList>
            <consortium name="Lawrence Berkeley National Laboratory"/>
            <person name="Harder C.B."/>
            <person name="Miyauchi S."/>
            <person name="Viragh M."/>
            <person name="Kuo A."/>
            <person name="Thoen E."/>
            <person name="Andreopoulos B."/>
            <person name="Lu D."/>
            <person name="Skrede I."/>
            <person name="Drula E."/>
            <person name="Henrissat B."/>
            <person name="Morin E."/>
            <person name="Kohler A."/>
            <person name="Barry K."/>
            <person name="LaButti K."/>
            <person name="Morin E."/>
            <person name="Salamov A."/>
            <person name="Lipzen A."/>
            <person name="Mereny Z."/>
            <person name="Hegedus B."/>
            <person name="Baldrian P."/>
            <person name="Stursova M."/>
            <person name="Weitz H."/>
            <person name="Taylor A."/>
            <person name="Grigoriev I.V."/>
            <person name="Nagy L.G."/>
            <person name="Martin F."/>
            <person name="Kauserud H."/>
        </authorList>
    </citation>
    <scope>NUCLEOTIDE SEQUENCE</scope>
    <source>
        <strain evidence="1">CBHHK188m</strain>
    </source>
</reference>
<evidence type="ECO:0000313" key="1">
    <source>
        <dbReference type="EMBL" id="KAJ7776896.1"/>
    </source>
</evidence>
<evidence type="ECO:0000313" key="2">
    <source>
        <dbReference type="Proteomes" id="UP001215280"/>
    </source>
</evidence>
<proteinExistence type="predicted"/>
<organism evidence="1 2">
    <name type="scientific">Mycena maculata</name>
    <dbReference type="NCBI Taxonomy" id="230809"/>
    <lineage>
        <taxon>Eukaryota</taxon>
        <taxon>Fungi</taxon>
        <taxon>Dikarya</taxon>
        <taxon>Basidiomycota</taxon>
        <taxon>Agaricomycotina</taxon>
        <taxon>Agaricomycetes</taxon>
        <taxon>Agaricomycetidae</taxon>
        <taxon>Agaricales</taxon>
        <taxon>Marasmiineae</taxon>
        <taxon>Mycenaceae</taxon>
        <taxon>Mycena</taxon>
    </lineage>
</organism>
<keyword evidence="2" id="KW-1185">Reference proteome</keyword>
<accession>A0AAD7K2J1</accession>
<dbReference type="AlphaFoldDB" id="A0AAD7K2J1"/>
<dbReference type="EMBL" id="JARJLG010000011">
    <property type="protein sequence ID" value="KAJ7776896.1"/>
    <property type="molecule type" value="Genomic_DNA"/>
</dbReference>